<dbReference type="Pfam" id="PF13585">
    <property type="entry name" value="CHU_C"/>
    <property type="match status" value="1"/>
</dbReference>
<dbReference type="Pfam" id="PF19078">
    <property type="entry name" value="Big_12"/>
    <property type="match status" value="4"/>
</dbReference>
<evidence type="ECO:0000259" key="1">
    <source>
        <dbReference type="Pfam" id="PF18887"/>
    </source>
</evidence>
<feature type="domain" description="MBG" evidence="1">
    <location>
        <begin position="1808"/>
        <end position="1874"/>
    </location>
</feature>
<feature type="domain" description="MBG" evidence="1">
    <location>
        <begin position="1737"/>
        <end position="1804"/>
    </location>
</feature>
<feature type="domain" description="Bacterial Ig-like" evidence="2">
    <location>
        <begin position="386"/>
        <end position="490"/>
    </location>
</feature>
<dbReference type="Gene3D" id="2.60.120.200">
    <property type="match status" value="1"/>
</dbReference>
<feature type="domain" description="MBG" evidence="1">
    <location>
        <begin position="1950"/>
        <end position="2016"/>
    </location>
</feature>
<evidence type="ECO:0000259" key="2">
    <source>
        <dbReference type="Pfam" id="PF19078"/>
    </source>
</evidence>
<dbReference type="Proteomes" id="UP001595526">
    <property type="component" value="Unassembled WGS sequence"/>
</dbReference>
<protein>
    <submittedName>
        <fullName evidence="3">Ig-like domain-containing protein</fullName>
    </submittedName>
</protein>
<evidence type="ECO:0000313" key="4">
    <source>
        <dbReference type="Proteomes" id="UP001595526"/>
    </source>
</evidence>
<dbReference type="Pfam" id="PF05345">
    <property type="entry name" value="He_PIG"/>
    <property type="match status" value="1"/>
</dbReference>
<dbReference type="PANTHER" id="PTHR34677">
    <property type="match status" value="1"/>
</dbReference>
<sequence length="2280" mass="233084">MAQSDLNTGFSQSFDDVTTLNADGWSMQNNSELLGTESWAQGNAGLFSAYNGSPGAYIGVGKGSARGGAATISNWLISPNREFRNGDVITFYTRARTPQFELDRVDRLEVRLSTNGASTDVGTTAAGVGDFTTLLLSINPALAHHAYPKTWTQYTVTVTGLSEPTSGRMAFRYFVTDGGPVGINSEYIGLDEVVYTPYDCPAITVGGTLPDAALGQSYHAILTQTGALETHAYTITDGGLPDGVTLSPNGTISGTPTESGTFDVEVTVTDASGCSGTESFSWVVIPTVVAHMEVDDTQLTVGETATLTVTFSEAVFGLEITDFTVENGTLSELATENGGITWTATLTPTPDREATANSITLDHTGFVNDAGVPGIGSSKSNDYAIDTAPPTASIAINDWRNSYQNIIVNFNKTAAVTIAFSEAVSGLTVGDFTVGSGMLSDLSSSDEGLTWTATLTPAADTENRTNVIVLNNTGVYDANGNPGAGITQSPIYIVDTVVPELLSVEMEHSTFNVATNVSWVIFRFSEPIVSFDQTNITWENGTLGDWEGRESASVYAARFRPTANVEQAINEISVEDVSFRDYGDNWGSGTVVPLAYAIDNVMPIVTSVGVPEDGLYEEGDELTFTVGMREPVNVDSDAGPVALELIVGTATRKASYRSGSGTAELVFAYAVQAGDIDMDGIEVGDLDAADGALIADLAGNPLQSESVNNVGNTEAIRVRAAHVPVITISSGMATFTEAGSGASVPIIVDEALVVSHPGNATLASAVVQITNNFMPEEDLLAFSNNGSTMGNITSSYDAAAGVLTLTSAGASATLAEWQEALRAITYTNTSDMPGTQLRSIEFVVSEGAVGSEPVSRNVAVVSVNDAPVVSVPGSIAVTENETVPLTGISFADADAGSGMVTATYAVPIGSLSATSGDGISVGGTSSVLTLTGTIAGINNFMASGALAYTPALNASGSTALTVSINDNGNTGEGGAFQDFRTVVLQISAVNHAPVITAPASIAVDEDVSTRLTGISFADVDADGGDVTAAFSVGSGTLSAASGSGVAVSGSGTGTLSLNGKIADINAFMAAGGVSFTTAMNATLAVTLTVNINDNGNTGTGGALEDTATITLSITAVNDAPVNTVPAGQTVDQDGVLVFSPGNGNAISVSDVDAGGGIIRGTLTAVNGLITLGSTTGLVFISGSGVGGGTMIFEGSIADINTALNGLTFAPTSGYNGAASLEVVTDDLGLTGSGGPQMDRDVIAITVSPIHPVITAVNATSADGLYKIGDDITLTVSFDQAVTVAGSGTLPSLLLETGSADREAAYISGSGSNTLAFEYTVQAGDVSADLDYQSTAALMRNGATIQSASGQDAVLTLPAVGGAHSIGGQHSLVIDGVAPTVTSVDVPANGYYREGDALTVTVRMDDDVLVNTGSDSPYLALTIGTATVQAIYTGGSGGDALTFSYTVQAADLDLNGIVLGGTINPNGGAIRDNAGNDALLALKGVPPTDQVFVYSVKPSVSLSTEATSPVNEPFTVTATFSEPVAGFTISDITVTNGTLSDLQTIDNSSYTFLVTPTVHGGVQLSIAADAAVNIANNGNDASDMLSLQFNGIITGITLRDGSFVYDGTAKSLAITGSLPEGTSVSYTRNSRTDVGSQEVTATISGDNYDTLVLTAELTVTEATITGIALPDGSFVYDGAAKSLAITGSLPEGTSVSYTGNSRTDVGSQVVTATIGGDKYETLVLTAELAVTEATITGLTLPDGSFVYDGAAKSLAITGSLPESTSVSYTGNSRTDVGTQQVTATISGGNYETLVLTAELMVTEATITGITLPDGSFVYDGTAHSLAITGSLPEGTSVSYTGNSRTDVGSQVVTATISGDNYETLVLTAELAVTEATITGLTLPDGSFVYDGAAKSLAITGSLPEGTSVSYTGNSRTDVGSQVVTATMSGSNYETLVLTAELAVTEATITRLTLPDGSFVYDGAAKSLAITDTLPEGTSVSYTGNSRTDVGTQQVTAMISGDNYDTLVLTAELTITPAERTIAFPALPEKTYGDDDFNAGATASSGEPVSYTSSNAAVAEIGANGQIRIMGAGETTISATVPENGNYTGRPEISRTLVVNKAVQSISFNAPAEVNRDAGTVQLDVTASSGLPVSLTVNDEQVATLSGTALNVLRLGTVTITATQSGDGNHEAAEPVTVTVRAVDPASDFAVCVHQAVSPNGDGINEFLMIEGIRDYPDNRVSIINRNGSVVWEASGYDNDRVAFRGVGTGQQLLPAGTYFYIVEIGTGSGTEYRKGYFVLRY</sequence>
<dbReference type="InterPro" id="IPR015919">
    <property type="entry name" value="Cadherin-like_sf"/>
</dbReference>
<gene>
    <name evidence="3" type="ORF">ACFOET_08475</name>
</gene>
<dbReference type="InterPro" id="IPR043772">
    <property type="entry name" value="MBG_3"/>
</dbReference>
<reference evidence="4" key="1">
    <citation type="journal article" date="2019" name="Int. J. Syst. Evol. Microbiol.">
        <title>The Global Catalogue of Microorganisms (GCM) 10K type strain sequencing project: providing services to taxonomists for standard genome sequencing and annotation.</title>
        <authorList>
            <consortium name="The Broad Institute Genomics Platform"/>
            <consortium name="The Broad Institute Genome Sequencing Center for Infectious Disease"/>
            <person name="Wu L."/>
            <person name="Ma J."/>
        </authorList>
    </citation>
    <scope>NUCLEOTIDE SEQUENCE [LARGE SCALE GENOMIC DNA]</scope>
    <source>
        <strain evidence="4">KCTC 52416</strain>
    </source>
</reference>
<dbReference type="InterPro" id="IPR008964">
    <property type="entry name" value="Invasin/intimin_cell_adhesion"/>
</dbReference>
<comment type="caution">
    <text evidence="3">The sequence shown here is derived from an EMBL/GenBank/DDBJ whole genome shotgun (WGS) entry which is preliminary data.</text>
</comment>
<dbReference type="EMBL" id="JBHRTA010000027">
    <property type="protein sequence ID" value="MFC3197644.1"/>
    <property type="molecule type" value="Genomic_DNA"/>
</dbReference>
<dbReference type="RefSeq" id="WP_379021531.1">
    <property type="nucleotide sequence ID" value="NZ_JBHRTA010000027.1"/>
</dbReference>
<feature type="domain" description="MBG" evidence="1">
    <location>
        <begin position="1595"/>
        <end position="1661"/>
    </location>
</feature>
<dbReference type="InterPro" id="IPR019793">
    <property type="entry name" value="Peroxidases_heam-ligand_BS"/>
</dbReference>
<dbReference type="InterPro" id="IPR013783">
    <property type="entry name" value="Ig-like_fold"/>
</dbReference>
<name>A0ABV7JHQ5_9SPHI</name>
<organism evidence="3 4">
    <name type="scientific">Parapedobacter deserti</name>
    <dbReference type="NCBI Taxonomy" id="1912957"/>
    <lineage>
        <taxon>Bacteria</taxon>
        <taxon>Pseudomonadati</taxon>
        <taxon>Bacteroidota</taxon>
        <taxon>Sphingobacteriia</taxon>
        <taxon>Sphingobacteriales</taxon>
        <taxon>Sphingobacteriaceae</taxon>
        <taxon>Parapedobacter</taxon>
    </lineage>
</organism>
<proteinExistence type="predicted"/>
<evidence type="ECO:0000313" key="3">
    <source>
        <dbReference type="EMBL" id="MFC3197644.1"/>
    </source>
</evidence>
<dbReference type="Gene3D" id="2.60.40.1080">
    <property type="match status" value="1"/>
</dbReference>
<accession>A0ABV7JHQ5</accession>
<feature type="domain" description="Bacterial Ig-like" evidence="2">
    <location>
        <begin position="1495"/>
        <end position="1585"/>
    </location>
</feature>
<dbReference type="Pfam" id="PF18887">
    <property type="entry name" value="MBG_3"/>
    <property type="match status" value="5"/>
</dbReference>
<feature type="domain" description="Bacterial Ig-like" evidence="2">
    <location>
        <begin position="291"/>
        <end position="385"/>
    </location>
</feature>
<dbReference type="Gene3D" id="2.60.40.10">
    <property type="entry name" value="Immunoglobulins"/>
    <property type="match status" value="1"/>
</dbReference>
<dbReference type="PROSITE" id="PS00435">
    <property type="entry name" value="PEROXIDASE_1"/>
    <property type="match status" value="1"/>
</dbReference>
<dbReference type="SUPFAM" id="SSF49313">
    <property type="entry name" value="Cadherin-like"/>
    <property type="match status" value="1"/>
</dbReference>
<keyword evidence="4" id="KW-1185">Reference proteome</keyword>
<dbReference type="SUPFAM" id="SSF49373">
    <property type="entry name" value="Invasin/intimin cell-adhesion fragments"/>
    <property type="match status" value="1"/>
</dbReference>
<dbReference type="InterPro" id="IPR044048">
    <property type="entry name" value="Big_12"/>
</dbReference>
<feature type="domain" description="MBG" evidence="1">
    <location>
        <begin position="1879"/>
        <end position="1945"/>
    </location>
</feature>
<feature type="domain" description="Bacterial Ig-like" evidence="2">
    <location>
        <begin position="495"/>
        <end position="598"/>
    </location>
</feature>
<dbReference type="PANTHER" id="PTHR34677:SF3">
    <property type="entry name" value="BACTERIAL IG-LIKE DOMAIN-CONTAINING PROTEIN"/>
    <property type="match status" value="1"/>
</dbReference>
<dbReference type="NCBIfam" id="NF038128">
    <property type="entry name" value="choice_anch_J"/>
    <property type="match status" value="1"/>
</dbReference>